<organism evidence="2 3">
    <name type="scientific">Friedmanniomyces simplex</name>
    <dbReference type="NCBI Taxonomy" id="329884"/>
    <lineage>
        <taxon>Eukaryota</taxon>
        <taxon>Fungi</taxon>
        <taxon>Dikarya</taxon>
        <taxon>Ascomycota</taxon>
        <taxon>Pezizomycotina</taxon>
        <taxon>Dothideomycetes</taxon>
        <taxon>Dothideomycetidae</taxon>
        <taxon>Mycosphaerellales</taxon>
        <taxon>Teratosphaeriaceae</taxon>
        <taxon>Friedmanniomyces</taxon>
    </lineage>
</organism>
<gene>
    <name evidence="2" type="ORF">B0A55_04361</name>
</gene>
<feature type="region of interest" description="Disordered" evidence="1">
    <location>
        <begin position="22"/>
        <end position="45"/>
    </location>
</feature>
<feature type="compositionally biased region" description="Basic and acidic residues" evidence="1">
    <location>
        <begin position="77"/>
        <end position="93"/>
    </location>
</feature>
<accession>A0A4U0XTD3</accession>
<protein>
    <submittedName>
        <fullName evidence="2">Uncharacterized protein</fullName>
    </submittedName>
</protein>
<dbReference type="EMBL" id="NAJQ01000083">
    <property type="protein sequence ID" value="TKA79746.1"/>
    <property type="molecule type" value="Genomic_DNA"/>
</dbReference>
<feature type="region of interest" description="Disordered" evidence="1">
    <location>
        <begin position="73"/>
        <end position="104"/>
    </location>
</feature>
<evidence type="ECO:0000313" key="2">
    <source>
        <dbReference type="EMBL" id="TKA79746.1"/>
    </source>
</evidence>
<evidence type="ECO:0000313" key="3">
    <source>
        <dbReference type="Proteomes" id="UP000309340"/>
    </source>
</evidence>
<dbReference type="AlphaFoldDB" id="A0A4U0XTD3"/>
<comment type="caution">
    <text evidence="2">The sequence shown here is derived from an EMBL/GenBank/DDBJ whole genome shotgun (WGS) entry which is preliminary data.</text>
</comment>
<name>A0A4U0XTD3_9PEZI</name>
<keyword evidence="3" id="KW-1185">Reference proteome</keyword>
<reference evidence="2 3" key="1">
    <citation type="submission" date="2017-03" db="EMBL/GenBank/DDBJ databases">
        <title>Genomes of endolithic fungi from Antarctica.</title>
        <authorList>
            <person name="Coleine C."/>
            <person name="Masonjones S."/>
            <person name="Stajich J.E."/>
        </authorList>
    </citation>
    <scope>NUCLEOTIDE SEQUENCE [LARGE SCALE GENOMIC DNA]</scope>
    <source>
        <strain evidence="2 3">CCFEE 5184</strain>
    </source>
</reference>
<dbReference type="Proteomes" id="UP000309340">
    <property type="component" value="Unassembled WGS sequence"/>
</dbReference>
<proteinExistence type="predicted"/>
<sequence length="120" mass="13310">MAFRPGSSKYVRDSLTVTGAARMPMEQSWKAPKTSMSTAPKPMVSGSTLWDRRVLGQYRDGLEAQVVNIRRTLNMHGSEHNSMDGGDRWKEQSRGQTSTFKPLLFAGEDACGDKDVVENS</sequence>
<evidence type="ECO:0000256" key="1">
    <source>
        <dbReference type="SAM" id="MobiDB-lite"/>
    </source>
</evidence>